<evidence type="ECO:0000256" key="1">
    <source>
        <dbReference type="ARBA" id="ARBA00021175"/>
    </source>
</evidence>
<evidence type="ECO:0000256" key="3">
    <source>
        <dbReference type="ARBA" id="ARBA00022964"/>
    </source>
</evidence>
<dbReference type="SUPFAM" id="SSF48484">
    <property type="entry name" value="Lipoxigenase"/>
    <property type="match status" value="1"/>
</dbReference>
<organism evidence="7 8">
    <name type="scientific">Mollisia scopiformis</name>
    <name type="common">Conifer needle endophyte fungus</name>
    <name type="synonym">Phialocephala scopiformis</name>
    <dbReference type="NCBI Taxonomy" id="149040"/>
    <lineage>
        <taxon>Eukaryota</taxon>
        <taxon>Fungi</taxon>
        <taxon>Dikarya</taxon>
        <taxon>Ascomycota</taxon>
        <taxon>Pezizomycotina</taxon>
        <taxon>Leotiomycetes</taxon>
        <taxon>Helotiales</taxon>
        <taxon>Mollisiaceae</taxon>
        <taxon>Mollisia</taxon>
    </lineage>
</organism>
<dbReference type="GO" id="GO:0043651">
    <property type="term" value="P:linoleic acid metabolic process"/>
    <property type="evidence" value="ECO:0007669"/>
    <property type="project" value="UniProtKB-ARBA"/>
</dbReference>
<dbReference type="InterPro" id="IPR000907">
    <property type="entry name" value="LipOase"/>
</dbReference>
<dbReference type="Pfam" id="PF00305">
    <property type="entry name" value="Lipoxygenase"/>
    <property type="match status" value="1"/>
</dbReference>
<dbReference type="GO" id="GO:0034440">
    <property type="term" value="P:lipid oxidation"/>
    <property type="evidence" value="ECO:0007669"/>
    <property type="project" value="InterPro"/>
</dbReference>
<dbReference type="GO" id="GO:0046872">
    <property type="term" value="F:metal ion binding"/>
    <property type="evidence" value="ECO:0007669"/>
    <property type="project" value="UniProtKB-KW"/>
</dbReference>
<protein>
    <recommendedName>
        <fullName evidence="1">Manganese lipoxygenase</fullName>
    </recommendedName>
</protein>
<accession>A0A132B5Z7</accession>
<dbReference type="PANTHER" id="PTHR11771">
    <property type="entry name" value="LIPOXYGENASE"/>
    <property type="match status" value="1"/>
</dbReference>
<evidence type="ECO:0000256" key="2">
    <source>
        <dbReference type="ARBA" id="ARBA00022723"/>
    </source>
</evidence>
<proteinExistence type="predicted"/>
<evidence type="ECO:0000259" key="6">
    <source>
        <dbReference type="PROSITE" id="PS51393"/>
    </source>
</evidence>
<dbReference type="InParanoid" id="A0A132B5Z7"/>
<dbReference type="RefSeq" id="XP_018062191.1">
    <property type="nucleotide sequence ID" value="XM_018220843.1"/>
</dbReference>
<evidence type="ECO:0000313" key="7">
    <source>
        <dbReference type="EMBL" id="KUJ07836.1"/>
    </source>
</evidence>
<keyword evidence="8" id="KW-1185">Reference proteome</keyword>
<dbReference type="Gene3D" id="1.20.245.10">
    <property type="entry name" value="Lipoxygenase-1, Domain 5"/>
    <property type="match status" value="1"/>
</dbReference>
<keyword evidence="2" id="KW-0479">Metal-binding</keyword>
<dbReference type="InterPro" id="IPR013819">
    <property type="entry name" value="LipOase_C"/>
</dbReference>
<dbReference type="KEGG" id="psco:LY89DRAFT_742602"/>
<dbReference type="OrthoDB" id="407298at2759"/>
<feature type="domain" description="Lipoxygenase" evidence="6">
    <location>
        <begin position="119"/>
        <end position="718"/>
    </location>
</feature>
<dbReference type="AlphaFoldDB" id="A0A132B5Z7"/>
<dbReference type="GeneID" id="28830569"/>
<evidence type="ECO:0000313" key="8">
    <source>
        <dbReference type="Proteomes" id="UP000070700"/>
    </source>
</evidence>
<sequence>MSHKRSPPTPPDSAPPTPGIVTHYATELPATASGTFLPETATPAGSKRWTRNFTASQQPIPRPVISPVQKVSPVPVATPRQAPTPPAVSATPTAPAAPGGGLDNLVKIFQFIDAKFSDLFKTTDLEPEDQAIKDARDIVTLRQTYQWQQPGKTDPSYPPCLKSIPPDDTTGLLAIFNAERLVDMGLSILPPKVVPDYLSQYLFGPTGGKTMADLESDMIRLTKQNKNIGSESSIANRPDWFSDAVFGQQSFTGPNPTSIQRASTVWVKGFADQAKKQKNTPMYSLITTSDPESFYIQDYSYFRDACGAFPGATLESDDKLKKRYGCAVVTLLQLSKTGNLHPISICIDFVMSLDHSVVVFNKRLRSTDPTKGEKNDWPWRYAKTCHMISDYCRHELGAHLNNCHFIEEVTIVAAYRSFTADHIVFKLLEPHWLKTLSLNKSAREALVPLIVVDIVGISKPATYNFIMSAYRNFHFTDSYIPADLSKRGFTPETLSHPRFHNYAWAHNMLPMWLVLQKFVSSVLAPHYPTDAAVESDPAIRSWCNEMRSPAGAQMLTFPDIKTVEELTSAIVMCIHLASPQHNTINYLQCYYMSFVPAKPPCFSTPLPKSLAELQKFTESDLIAALPVNDERVWLMAEQLPYLLSYGVAEDQTLVEYAKGLQDGAVGSGDEGMEKAAKGLVDDLVGLGVVFARNSEAMDDRVVEYAVMDPTRLAVSILI</sequence>
<name>A0A132B5Z7_MOLSC</name>
<reference evidence="7 8" key="1">
    <citation type="submission" date="2015-10" db="EMBL/GenBank/DDBJ databases">
        <title>Full genome of DAOMC 229536 Phialocephala scopiformis, a fungal endophyte of spruce producing the potent anti-insectan compound rugulosin.</title>
        <authorList>
            <consortium name="DOE Joint Genome Institute"/>
            <person name="Walker A.K."/>
            <person name="Frasz S.L."/>
            <person name="Seifert K.A."/>
            <person name="Miller J.D."/>
            <person name="Mondo S.J."/>
            <person name="Labutti K."/>
            <person name="Lipzen A."/>
            <person name="Dockter R."/>
            <person name="Kennedy M."/>
            <person name="Grigoriev I.V."/>
            <person name="Spatafora J.W."/>
        </authorList>
    </citation>
    <scope>NUCLEOTIDE SEQUENCE [LARGE SCALE GENOMIC DNA]</scope>
    <source>
        <strain evidence="7 8">CBS 120377</strain>
    </source>
</reference>
<evidence type="ECO:0000256" key="5">
    <source>
        <dbReference type="SAM" id="MobiDB-lite"/>
    </source>
</evidence>
<gene>
    <name evidence="7" type="ORF">LY89DRAFT_742602</name>
</gene>
<feature type="region of interest" description="Disordered" evidence="5">
    <location>
        <begin position="75"/>
        <end position="95"/>
    </location>
</feature>
<dbReference type="Gene3D" id="3.10.450.60">
    <property type="match status" value="1"/>
</dbReference>
<dbReference type="Proteomes" id="UP000070700">
    <property type="component" value="Unassembled WGS sequence"/>
</dbReference>
<feature type="compositionally biased region" description="Pro residues" evidence="5">
    <location>
        <begin position="7"/>
        <end position="18"/>
    </location>
</feature>
<dbReference type="EMBL" id="KQ947438">
    <property type="protein sequence ID" value="KUJ07836.1"/>
    <property type="molecule type" value="Genomic_DNA"/>
</dbReference>
<keyword evidence="3" id="KW-0223">Dioxygenase</keyword>
<feature type="region of interest" description="Disordered" evidence="5">
    <location>
        <begin position="1"/>
        <end position="51"/>
    </location>
</feature>
<dbReference type="GO" id="GO:0050584">
    <property type="term" value="F:linoleate 11-lipoxygenase activity"/>
    <property type="evidence" value="ECO:0007669"/>
    <property type="project" value="UniProtKB-ARBA"/>
</dbReference>
<dbReference type="InterPro" id="IPR036226">
    <property type="entry name" value="LipOase_C_sf"/>
</dbReference>
<evidence type="ECO:0000256" key="4">
    <source>
        <dbReference type="ARBA" id="ARBA00023002"/>
    </source>
</evidence>
<dbReference type="PROSITE" id="PS51393">
    <property type="entry name" value="LIPOXYGENASE_3"/>
    <property type="match status" value="1"/>
</dbReference>
<keyword evidence="4" id="KW-0560">Oxidoreductase</keyword>